<dbReference type="AlphaFoldDB" id="A0A835Z5I4"/>
<reference evidence="2" key="1">
    <citation type="submission" date="2021-02" db="EMBL/GenBank/DDBJ databases">
        <title>First Annotated Genome of the Yellow-green Alga Tribonema minus.</title>
        <authorList>
            <person name="Mahan K.M."/>
        </authorList>
    </citation>
    <scope>NUCLEOTIDE SEQUENCE</scope>
    <source>
        <strain evidence="2">UTEX B ZZ1240</strain>
    </source>
</reference>
<evidence type="ECO:0000313" key="2">
    <source>
        <dbReference type="EMBL" id="KAG5187171.1"/>
    </source>
</evidence>
<sequence length="328" mass="35784">MAVTLKSSFPEESRPLQESHASPAGRHEAAEDSRCEQPQVQHLCSVLEENRQLRIAIQKLKDDHHVVVEDLHRRLRELEESRLQRSSLAPLASGGDAHVAAVGEKVLAEAAAHDAGGDDACSSDECNIHSMEVDTIIDGVSRGLVDDSCEADNDGNARNTNGVDSCNSAFICRDAGEHVEGTCDERSEAAGGSDASSDAWGPDESHTRRPARKSARITSLAKGTARRKASQQSAYAQNMPHSAQREQRNLLALWRRLPPLQSSGTADRLLSNAIDEPHCRRHQQHHCSWDVSARDSASHSTLHQAAVPHEVAERALVVGVHLEHCHKR</sequence>
<feature type="compositionally biased region" description="Basic and acidic residues" evidence="1">
    <location>
        <begin position="25"/>
        <end position="35"/>
    </location>
</feature>
<comment type="caution">
    <text evidence="2">The sequence shown here is derived from an EMBL/GenBank/DDBJ whole genome shotgun (WGS) entry which is preliminary data.</text>
</comment>
<name>A0A835Z5I4_9STRA</name>
<organism evidence="2 3">
    <name type="scientific">Tribonema minus</name>
    <dbReference type="NCBI Taxonomy" id="303371"/>
    <lineage>
        <taxon>Eukaryota</taxon>
        <taxon>Sar</taxon>
        <taxon>Stramenopiles</taxon>
        <taxon>Ochrophyta</taxon>
        <taxon>PX clade</taxon>
        <taxon>Xanthophyceae</taxon>
        <taxon>Tribonematales</taxon>
        <taxon>Tribonemataceae</taxon>
        <taxon>Tribonema</taxon>
    </lineage>
</organism>
<evidence type="ECO:0000313" key="3">
    <source>
        <dbReference type="Proteomes" id="UP000664859"/>
    </source>
</evidence>
<proteinExistence type="predicted"/>
<feature type="compositionally biased region" description="Low complexity" evidence="1">
    <location>
        <begin position="189"/>
        <end position="199"/>
    </location>
</feature>
<gene>
    <name evidence="2" type="ORF">JKP88DRAFT_254150</name>
</gene>
<keyword evidence="3" id="KW-1185">Reference proteome</keyword>
<feature type="region of interest" description="Disordered" evidence="1">
    <location>
        <begin position="1"/>
        <end position="37"/>
    </location>
</feature>
<dbReference type="Proteomes" id="UP000664859">
    <property type="component" value="Unassembled WGS sequence"/>
</dbReference>
<accession>A0A835Z5I4</accession>
<protein>
    <submittedName>
        <fullName evidence="2">Uncharacterized protein</fullName>
    </submittedName>
</protein>
<dbReference type="EMBL" id="JAFCMP010000093">
    <property type="protein sequence ID" value="KAG5187171.1"/>
    <property type="molecule type" value="Genomic_DNA"/>
</dbReference>
<feature type="compositionally biased region" description="Polar residues" evidence="1">
    <location>
        <begin position="230"/>
        <end position="241"/>
    </location>
</feature>
<evidence type="ECO:0000256" key="1">
    <source>
        <dbReference type="SAM" id="MobiDB-lite"/>
    </source>
</evidence>
<feature type="region of interest" description="Disordered" evidence="1">
    <location>
        <begin position="183"/>
        <end position="242"/>
    </location>
</feature>